<dbReference type="eggNOG" id="ENOG502SG4G">
    <property type="taxonomic scope" value="Eukaryota"/>
</dbReference>
<dbReference type="OMA" id="MSFEAGK"/>
<dbReference type="GeneID" id="9586689"/>
<dbReference type="Proteomes" id="UP000007431">
    <property type="component" value="Unassembled WGS sequence"/>
</dbReference>
<dbReference type="HOGENOM" id="CLU_119132_0_0_1"/>
<reference evidence="2 3" key="1">
    <citation type="journal article" date="2010" name="Nat. Biotechnol.">
        <title>Genome sequence of the model mushroom Schizophyllum commune.</title>
        <authorList>
            <person name="Ohm R.A."/>
            <person name="de Jong J.F."/>
            <person name="Lugones L.G."/>
            <person name="Aerts A."/>
            <person name="Kothe E."/>
            <person name="Stajich J.E."/>
            <person name="de Vries R.P."/>
            <person name="Record E."/>
            <person name="Levasseur A."/>
            <person name="Baker S.E."/>
            <person name="Bartholomew K.A."/>
            <person name="Coutinho P.M."/>
            <person name="Erdmann S."/>
            <person name="Fowler T.J."/>
            <person name="Gathman A.C."/>
            <person name="Lombard V."/>
            <person name="Henrissat B."/>
            <person name="Knabe N."/>
            <person name="Kuees U."/>
            <person name="Lilly W.W."/>
            <person name="Lindquist E."/>
            <person name="Lucas S."/>
            <person name="Magnuson J.K."/>
            <person name="Piumi F."/>
            <person name="Raudaskoski M."/>
            <person name="Salamov A."/>
            <person name="Schmutz J."/>
            <person name="Schwarze F.W.M.R."/>
            <person name="vanKuyk P.A."/>
            <person name="Horton J.S."/>
            <person name="Grigoriev I.V."/>
            <person name="Woesten H.A.B."/>
        </authorList>
    </citation>
    <scope>NUCLEOTIDE SEQUENCE [LARGE SCALE GENOMIC DNA]</scope>
    <source>
        <strain evidence="3">H4-8 / FGSC 9210</strain>
    </source>
</reference>
<dbReference type="Gene3D" id="2.80.10.50">
    <property type="match status" value="1"/>
</dbReference>
<name>D8Q7K1_SCHCM</name>
<dbReference type="Pfam" id="PF14200">
    <property type="entry name" value="RicinB_lectin_2"/>
    <property type="match status" value="1"/>
</dbReference>
<dbReference type="InParanoid" id="D8Q7K1"/>
<accession>D8Q7K1</accession>
<dbReference type="OrthoDB" id="2131701at2759"/>
<sequence>MVEIESGRRYYITNAKAGTVIDLNAMDNYTIVGWNNKNGDNQKWELQRSENGWHIKNVGNGTYLGFDGDLHEGTRLTSWRDPCDWQIWKDEQDPSVYRLFIPNTTLNIDLSDHGNAHPGTAITLWGKWEGRHQCWRFDEA</sequence>
<dbReference type="RefSeq" id="XP_003030942.1">
    <property type="nucleotide sequence ID" value="XM_003030896.1"/>
</dbReference>
<dbReference type="PROSITE" id="PS50231">
    <property type="entry name" value="RICIN_B_LECTIN"/>
    <property type="match status" value="1"/>
</dbReference>
<proteinExistence type="predicted"/>
<evidence type="ECO:0000259" key="1">
    <source>
        <dbReference type="Pfam" id="PF14200"/>
    </source>
</evidence>
<dbReference type="CDD" id="cd23422">
    <property type="entry name" value="beta-trefoil_Ricin_MPL_CNL"/>
    <property type="match status" value="1"/>
</dbReference>
<feature type="domain" description="Ricin B lectin" evidence="1">
    <location>
        <begin position="40"/>
        <end position="125"/>
    </location>
</feature>
<dbReference type="AlphaFoldDB" id="D8Q7K1"/>
<gene>
    <name evidence="2" type="ORF">SCHCODRAFT_257434</name>
</gene>
<dbReference type="KEGG" id="scm:SCHCO_02629146"/>
<dbReference type="EMBL" id="GL377307">
    <property type="protein sequence ID" value="EFI96039.1"/>
    <property type="molecule type" value="Genomic_DNA"/>
</dbReference>
<protein>
    <submittedName>
        <fullName evidence="2">Carbohydrate-binding module family 13 protein</fullName>
    </submittedName>
</protein>
<dbReference type="InterPro" id="IPR000772">
    <property type="entry name" value="Ricin_B_lectin"/>
</dbReference>
<evidence type="ECO:0000313" key="2">
    <source>
        <dbReference type="EMBL" id="EFI96039.1"/>
    </source>
</evidence>
<dbReference type="InterPro" id="IPR035992">
    <property type="entry name" value="Ricin_B-like_lectins"/>
</dbReference>
<dbReference type="VEuPathDB" id="FungiDB:SCHCODRAFT_02629146"/>
<evidence type="ECO:0000313" key="3">
    <source>
        <dbReference type="Proteomes" id="UP000007431"/>
    </source>
</evidence>
<dbReference type="SUPFAM" id="SSF50370">
    <property type="entry name" value="Ricin B-like lectins"/>
    <property type="match status" value="1"/>
</dbReference>
<organism evidence="3">
    <name type="scientific">Schizophyllum commune (strain H4-8 / FGSC 9210)</name>
    <name type="common">Split gill fungus</name>
    <dbReference type="NCBI Taxonomy" id="578458"/>
    <lineage>
        <taxon>Eukaryota</taxon>
        <taxon>Fungi</taxon>
        <taxon>Dikarya</taxon>
        <taxon>Basidiomycota</taxon>
        <taxon>Agaricomycotina</taxon>
        <taxon>Agaricomycetes</taxon>
        <taxon>Agaricomycetidae</taxon>
        <taxon>Agaricales</taxon>
        <taxon>Schizophyllaceae</taxon>
        <taxon>Schizophyllum</taxon>
    </lineage>
</organism>
<keyword evidence="3" id="KW-1185">Reference proteome</keyword>